<dbReference type="RefSeq" id="WP_381484967.1">
    <property type="nucleotide sequence ID" value="NZ_JBHTIK010000001.1"/>
</dbReference>
<dbReference type="Proteomes" id="UP001597124">
    <property type="component" value="Unassembled WGS sequence"/>
</dbReference>
<dbReference type="EMBL" id="JBHTIK010000001">
    <property type="protein sequence ID" value="MFD0846911.1"/>
    <property type="molecule type" value="Genomic_DNA"/>
</dbReference>
<protein>
    <submittedName>
        <fullName evidence="1">Uncharacterized protein</fullName>
    </submittedName>
</protein>
<organism evidence="1 2">
    <name type="scientific">Sphingosinicella xenopeptidilytica</name>
    <dbReference type="NCBI Taxonomy" id="364098"/>
    <lineage>
        <taxon>Bacteria</taxon>
        <taxon>Pseudomonadati</taxon>
        <taxon>Pseudomonadota</taxon>
        <taxon>Alphaproteobacteria</taxon>
        <taxon>Sphingomonadales</taxon>
        <taxon>Sphingosinicellaceae</taxon>
        <taxon>Sphingosinicella</taxon>
    </lineage>
</organism>
<proteinExistence type="predicted"/>
<accession>A0ABW3BXI3</accession>
<evidence type="ECO:0000313" key="1">
    <source>
        <dbReference type="EMBL" id="MFD0846911.1"/>
    </source>
</evidence>
<keyword evidence="2" id="KW-1185">Reference proteome</keyword>
<gene>
    <name evidence="1" type="ORF">ACFQ00_01100</name>
</gene>
<sequence length="98" mass="11078">MPVPSGADAVLWPQIVADALTVWTRWAGQASALGWSAHDLFGRRGLAVWMKGRRLVLIDAKMAIVTQGSRSSVFYRRGHQDDDFIWDHWRPMDVGEND</sequence>
<comment type="caution">
    <text evidence="1">The sequence shown here is derived from an EMBL/GenBank/DDBJ whole genome shotgun (WGS) entry which is preliminary data.</text>
</comment>
<evidence type="ECO:0000313" key="2">
    <source>
        <dbReference type="Proteomes" id="UP001597124"/>
    </source>
</evidence>
<name>A0ABW3BXI3_SPHXN</name>
<reference evidence="2" key="1">
    <citation type="journal article" date="2019" name="Int. J. Syst. Evol. Microbiol.">
        <title>The Global Catalogue of Microorganisms (GCM) 10K type strain sequencing project: providing services to taxonomists for standard genome sequencing and annotation.</title>
        <authorList>
            <consortium name="The Broad Institute Genomics Platform"/>
            <consortium name="The Broad Institute Genome Sequencing Center for Infectious Disease"/>
            <person name="Wu L."/>
            <person name="Ma J."/>
        </authorList>
    </citation>
    <scope>NUCLEOTIDE SEQUENCE [LARGE SCALE GENOMIC DNA]</scope>
    <source>
        <strain evidence="2">CCUG 52537</strain>
    </source>
</reference>